<name>A0ABV1WBC7_9ACTN</name>
<feature type="transmembrane region" description="Helical" evidence="2">
    <location>
        <begin position="109"/>
        <end position="130"/>
    </location>
</feature>
<keyword evidence="2" id="KW-1133">Transmembrane helix</keyword>
<comment type="caution">
    <text evidence="3">The sequence shown here is derived from an EMBL/GenBank/DDBJ whole genome shotgun (WGS) entry which is preliminary data.</text>
</comment>
<evidence type="ECO:0000313" key="3">
    <source>
        <dbReference type="EMBL" id="MER6981514.1"/>
    </source>
</evidence>
<dbReference type="Proteomes" id="UP001458415">
    <property type="component" value="Unassembled WGS sequence"/>
</dbReference>
<evidence type="ECO:0000256" key="1">
    <source>
        <dbReference type="SAM" id="MobiDB-lite"/>
    </source>
</evidence>
<organism evidence="3 4">
    <name type="scientific">Streptomyces carpinensis</name>
    <dbReference type="NCBI Taxonomy" id="66369"/>
    <lineage>
        <taxon>Bacteria</taxon>
        <taxon>Bacillati</taxon>
        <taxon>Actinomycetota</taxon>
        <taxon>Actinomycetes</taxon>
        <taxon>Kitasatosporales</taxon>
        <taxon>Streptomycetaceae</taxon>
        <taxon>Streptomyces</taxon>
    </lineage>
</organism>
<feature type="region of interest" description="Disordered" evidence="1">
    <location>
        <begin position="128"/>
        <end position="153"/>
    </location>
</feature>
<proteinExistence type="predicted"/>
<keyword evidence="2" id="KW-0812">Transmembrane</keyword>
<gene>
    <name evidence="3" type="ORF">ABT317_32235</name>
</gene>
<evidence type="ECO:0000313" key="4">
    <source>
        <dbReference type="Proteomes" id="UP001458415"/>
    </source>
</evidence>
<evidence type="ECO:0008006" key="5">
    <source>
        <dbReference type="Google" id="ProtNLM"/>
    </source>
</evidence>
<dbReference type="EMBL" id="JBEPCU010000782">
    <property type="protein sequence ID" value="MER6981514.1"/>
    <property type="molecule type" value="Genomic_DNA"/>
</dbReference>
<keyword evidence="4" id="KW-1185">Reference proteome</keyword>
<feature type="non-terminal residue" evidence="3">
    <location>
        <position position="153"/>
    </location>
</feature>
<protein>
    <recommendedName>
        <fullName evidence="5">Zinc ribbon domain-containing protein</fullName>
    </recommendedName>
</protein>
<feature type="compositionally biased region" description="Gly residues" evidence="1">
    <location>
        <begin position="44"/>
        <end position="54"/>
    </location>
</feature>
<accession>A0ABV1WBC7</accession>
<sequence length="153" mass="15940">MNYCDPCRRHLNGALTCPGCGTPAEALQAYAPQPEPPEDEGEFEGGGSDSGQGSGDDEPEEAPGRADRPRTRGRGRGRGRRTADEGRPGPVTSRRDRKAAVHRRRRRRALLIGVGFVLAAGGLSIAELGVDAPGLPGFSSPGPAAADGETADR</sequence>
<feature type="compositionally biased region" description="Basic residues" evidence="1">
    <location>
        <begin position="95"/>
        <end position="104"/>
    </location>
</feature>
<keyword evidence="2" id="KW-0472">Membrane</keyword>
<evidence type="ECO:0000256" key="2">
    <source>
        <dbReference type="SAM" id="Phobius"/>
    </source>
</evidence>
<feature type="region of interest" description="Disordered" evidence="1">
    <location>
        <begin position="16"/>
        <end position="104"/>
    </location>
</feature>
<feature type="compositionally biased region" description="Basic residues" evidence="1">
    <location>
        <begin position="71"/>
        <end position="80"/>
    </location>
</feature>
<reference evidence="3 4" key="1">
    <citation type="submission" date="2024-06" db="EMBL/GenBank/DDBJ databases">
        <title>The Natural Products Discovery Center: Release of the First 8490 Sequenced Strains for Exploring Actinobacteria Biosynthetic Diversity.</title>
        <authorList>
            <person name="Kalkreuter E."/>
            <person name="Kautsar S.A."/>
            <person name="Yang D."/>
            <person name="Bader C.D."/>
            <person name="Teijaro C.N."/>
            <person name="Fluegel L."/>
            <person name="Davis C.M."/>
            <person name="Simpson J.R."/>
            <person name="Lauterbach L."/>
            <person name="Steele A.D."/>
            <person name="Gui C."/>
            <person name="Meng S."/>
            <person name="Li G."/>
            <person name="Viehrig K."/>
            <person name="Ye F."/>
            <person name="Su P."/>
            <person name="Kiefer A.F."/>
            <person name="Nichols A."/>
            <person name="Cepeda A.J."/>
            <person name="Yan W."/>
            <person name="Fan B."/>
            <person name="Jiang Y."/>
            <person name="Adhikari A."/>
            <person name="Zheng C.-J."/>
            <person name="Schuster L."/>
            <person name="Cowan T.M."/>
            <person name="Smanski M.J."/>
            <person name="Chevrette M.G."/>
            <person name="De Carvalho L.P.S."/>
            <person name="Shen B."/>
        </authorList>
    </citation>
    <scope>NUCLEOTIDE SEQUENCE [LARGE SCALE GENOMIC DNA]</scope>
    <source>
        <strain evidence="3 4">NPDC000634</strain>
    </source>
</reference>